<dbReference type="EMBL" id="FRAA01000005">
    <property type="protein sequence ID" value="SHK50860.1"/>
    <property type="molecule type" value="Genomic_DNA"/>
</dbReference>
<dbReference type="CDD" id="cd02603">
    <property type="entry name" value="HAD_sEH-N_like"/>
    <property type="match status" value="1"/>
</dbReference>
<dbReference type="GO" id="GO:0016787">
    <property type="term" value="F:hydrolase activity"/>
    <property type="evidence" value="ECO:0007669"/>
    <property type="project" value="UniProtKB-KW"/>
</dbReference>
<dbReference type="Gene3D" id="1.10.150.240">
    <property type="entry name" value="Putative phosphatase, domain 2"/>
    <property type="match status" value="1"/>
</dbReference>
<evidence type="ECO:0000313" key="2">
    <source>
        <dbReference type="Proteomes" id="UP000184474"/>
    </source>
</evidence>
<name>A0A1M6T1Q2_REIAG</name>
<dbReference type="STRING" id="156994.SAMN04488028_105247"/>
<dbReference type="PANTHER" id="PTHR43611">
    <property type="entry name" value="ALPHA-D-GLUCOSE 1-PHOSPHATE PHOSPHATASE"/>
    <property type="match status" value="1"/>
</dbReference>
<dbReference type="InterPro" id="IPR023214">
    <property type="entry name" value="HAD_sf"/>
</dbReference>
<accession>A0A1M6T1Q2</accession>
<keyword evidence="2" id="KW-1185">Reference proteome</keyword>
<dbReference type="SUPFAM" id="SSF56784">
    <property type="entry name" value="HAD-like"/>
    <property type="match status" value="1"/>
</dbReference>
<keyword evidence="1" id="KW-0378">Hydrolase</keyword>
<sequence length="205" mass="23192">MNINTIIFDLGGVIINLDEQATVRAFAELSGKPIAQVVEMYQVSDVFKRYEMGLISSVEFRTAIRQLMETDATDDVIDQAWNAMLGEIPMARLDFMLQLQKEYSVLILSNTNEIHETAFNQILAEVSGKASLHDFAHEVYFSHRLHLRKPNADIYEEVLRQSGKSANECIFLDDKPENLKGAASVGIHTMHITTPDHIFQLTDHV</sequence>
<dbReference type="AlphaFoldDB" id="A0A1M6T1Q2"/>
<proteinExistence type="predicted"/>
<dbReference type="PRINTS" id="PR00413">
    <property type="entry name" value="HADHALOGNASE"/>
</dbReference>
<dbReference type="PANTHER" id="PTHR43611:SF3">
    <property type="entry name" value="FLAVIN MONONUCLEOTIDE HYDROLASE 1, CHLOROPLATIC"/>
    <property type="match status" value="1"/>
</dbReference>
<dbReference type="InterPro" id="IPR023198">
    <property type="entry name" value="PGP-like_dom2"/>
</dbReference>
<evidence type="ECO:0000313" key="1">
    <source>
        <dbReference type="EMBL" id="SHK50860.1"/>
    </source>
</evidence>
<dbReference type="InterPro" id="IPR036412">
    <property type="entry name" value="HAD-like_sf"/>
</dbReference>
<gene>
    <name evidence="1" type="ORF">SAMN04488028_105247</name>
</gene>
<dbReference type="SFLD" id="SFLDS00003">
    <property type="entry name" value="Haloacid_Dehalogenase"/>
    <property type="match status" value="1"/>
</dbReference>
<reference evidence="2" key="1">
    <citation type="submission" date="2016-11" db="EMBL/GenBank/DDBJ databases">
        <authorList>
            <person name="Varghese N."/>
            <person name="Submissions S."/>
        </authorList>
    </citation>
    <scope>NUCLEOTIDE SEQUENCE [LARGE SCALE GENOMIC DNA]</scope>
    <source>
        <strain evidence="2">DSM 26134</strain>
    </source>
</reference>
<protein>
    <submittedName>
        <fullName evidence="1">Putative hydrolase of the HAD superfamily</fullName>
    </submittedName>
</protein>
<dbReference type="InterPro" id="IPR006439">
    <property type="entry name" value="HAD-SF_hydro_IA"/>
</dbReference>
<dbReference type="RefSeq" id="WP_158584120.1">
    <property type="nucleotide sequence ID" value="NZ_FRAA01000005.1"/>
</dbReference>
<dbReference type="NCBIfam" id="TIGR01509">
    <property type="entry name" value="HAD-SF-IA-v3"/>
    <property type="match status" value="1"/>
</dbReference>
<dbReference type="SFLD" id="SFLDG01129">
    <property type="entry name" value="C1.5:_HAD__Beta-PGM__Phosphata"/>
    <property type="match status" value="1"/>
</dbReference>
<dbReference type="Proteomes" id="UP000184474">
    <property type="component" value="Unassembled WGS sequence"/>
</dbReference>
<dbReference type="Gene3D" id="3.40.50.1000">
    <property type="entry name" value="HAD superfamily/HAD-like"/>
    <property type="match status" value="1"/>
</dbReference>
<organism evidence="1 2">
    <name type="scientific">Reichenbachiella agariperforans</name>
    <dbReference type="NCBI Taxonomy" id="156994"/>
    <lineage>
        <taxon>Bacteria</taxon>
        <taxon>Pseudomonadati</taxon>
        <taxon>Bacteroidota</taxon>
        <taxon>Cytophagia</taxon>
        <taxon>Cytophagales</taxon>
        <taxon>Reichenbachiellaceae</taxon>
        <taxon>Reichenbachiella</taxon>
    </lineage>
</organism>
<dbReference type="Pfam" id="PF00702">
    <property type="entry name" value="Hydrolase"/>
    <property type="match status" value="1"/>
</dbReference>